<reference evidence="1" key="1">
    <citation type="submission" date="2019-08" db="EMBL/GenBank/DDBJ databases">
        <authorList>
            <person name="Kucharzyk K."/>
            <person name="Murdoch R.W."/>
            <person name="Higgins S."/>
            <person name="Loffler F."/>
        </authorList>
    </citation>
    <scope>NUCLEOTIDE SEQUENCE</scope>
</reference>
<accession>A0A645A4I1</accession>
<gene>
    <name evidence="1" type="ORF">SDC9_94698</name>
</gene>
<dbReference type="EMBL" id="VSSQ01011903">
    <property type="protein sequence ID" value="MPM47977.1"/>
    <property type="molecule type" value="Genomic_DNA"/>
</dbReference>
<dbReference type="InterPro" id="IPR016181">
    <property type="entry name" value="Acyl_CoA_acyltransferase"/>
</dbReference>
<proteinExistence type="predicted"/>
<evidence type="ECO:0008006" key="2">
    <source>
        <dbReference type="Google" id="ProtNLM"/>
    </source>
</evidence>
<comment type="caution">
    <text evidence="1">The sequence shown here is derived from an EMBL/GenBank/DDBJ whole genome shotgun (WGS) entry which is preliminary data.</text>
</comment>
<evidence type="ECO:0000313" key="1">
    <source>
        <dbReference type="EMBL" id="MPM47977.1"/>
    </source>
</evidence>
<protein>
    <recommendedName>
        <fullName evidence="2">N-acetyltransferase domain-containing protein</fullName>
    </recommendedName>
</protein>
<dbReference type="Gene3D" id="3.40.630.30">
    <property type="match status" value="1"/>
</dbReference>
<dbReference type="SUPFAM" id="SSF55729">
    <property type="entry name" value="Acyl-CoA N-acyltransferases (Nat)"/>
    <property type="match status" value="1"/>
</dbReference>
<organism evidence="1">
    <name type="scientific">bioreactor metagenome</name>
    <dbReference type="NCBI Taxonomy" id="1076179"/>
    <lineage>
        <taxon>unclassified sequences</taxon>
        <taxon>metagenomes</taxon>
        <taxon>ecological metagenomes</taxon>
    </lineage>
</organism>
<name>A0A645A4I1_9ZZZZ</name>
<sequence length="131" mass="15608">MACDDNKIVAYAMAGSWNYWSKWPLFQHMIQDLSNTQYMGQALTTQNSYQYGPVCIEKEYRGRSVLTELFDFSRRQMKERYPILITFINHTNSRSYYAHTKKLGLEVIKSFVFNQNNYYELGYDTSKDRHP</sequence>
<dbReference type="AlphaFoldDB" id="A0A645A4I1"/>